<keyword evidence="6" id="KW-1185">Reference proteome</keyword>
<accession>A0AAD5SH63</accession>
<dbReference type="InterPro" id="IPR052462">
    <property type="entry name" value="SLIRP/GR-RBP-like"/>
</dbReference>
<dbReference type="Proteomes" id="UP001212841">
    <property type="component" value="Unassembled WGS sequence"/>
</dbReference>
<dbReference type="GO" id="GO:0003723">
    <property type="term" value="F:RNA binding"/>
    <property type="evidence" value="ECO:0007669"/>
    <property type="project" value="UniProtKB-UniRule"/>
</dbReference>
<dbReference type="SMART" id="SM00360">
    <property type="entry name" value="RRM"/>
    <property type="match status" value="1"/>
</dbReference>
<feature type="compositionally biased region" description="Gly residues" evidence="3">
    <location>
        <begin position="129"/>
        <end position="152"/>
    </location>
</feature>
<dbReference type="Gene3D" id="3.30.70.330">
    <property type="match status" value="1"/>
</dbReference>
<feature type="region of interest" description="Disordered" evidence="3">
    <location>
        <begin position="95"/>
        <end position="152"/>
    </location>
</feature>
<protein>
    <recommendedName>
        <fullName evidence="4">RRM domain-containing protein</fullName>
    </recommendedName>
</protein>
<dbReference type="EMBL" id="JADGJD010000222">
    <property type="protein sequence ID" value="KAJ3053272.1"/>
    <property type="molecule type" value="Genomic_DNA"/>
</dbReference>
<reference evidence="5" key="1">
    <citation type="submission" date="2020-05" db="EMBL/GenBank/DDBJ databases">
        <title>Phylogenomic resolution of chytrid fungi.</title>
        <authorList>
            <person name="Stajich J.E."/>
            <person name="Amses K."/>
            <person name="Simmons R."/>
            <person name="Seto K."/>
            <person name="Myers J."/>
            <person name="Bonds A."/>
            <person name="Quandt C.A."/>
            <person name="Barry K."/>
            <person name="Liu P."/>
            <person name="Grigoriev I."/>
            <person name="Longcore J.E."/>
            <person name="James T.Y."/>
        </authorList>
    </citation>
    <scope>NUCLEOTIDE SEQUENCE</scope>
    <source>
        <strain evidence="5">JEL0318</strain>
    </source>
</reference>
<dbReference type="AlphaFoldDB" id="A0AAD5SH63"/>
<proteinExistence type="predicted"/>
<dbReference type="PANTHER" id="PTHR48027">
    <property type="entry name" value="HETEROGENEOUS NUCLEAR RIBONUCLEOPROTEIN 87F-RELATED"/>
    <property type="match status" value="1"/>
</dbReference>
<dbReference type="InterPro" id="IPR035979">
    <property type="entry name" value="RBD_domain_sf"/>
</dbReference>
<gene>
    <name evidence="5" type="ORF">HK097_004664</name>
</gene>
<dbReference type="SUPFAM" id="SSF54928">
    <property type="entry name" value="RNA-binding domain, RBD"/>
    <property type="match status" value="1"/>
</dbReference>
<dbReference type="InterPro" id="IPR012677">
    <property type="entry name" value="Nucleotide-bd_a/b_plait_sf"/>
</dbReference>
<evidence type="ECO:0000256" key="3">
    <source>
        <dbReference type="SAM" id="MobiDB-lite"/>
    </source>
</evidence>
<sequence>MNTLARIANPLRRAGTAAVAFPAVAAASARFMASKTVFVGNLSWSARHDDLRRLFEAYGPLESVRLMTERETGRSRGFGFVTFAEDTNADKAMQELDGKDFHGRPLRVNESTSDRRTENNSGSAFGGRPEQGGGSFGGSGLNDKSGGGGFLG</sequence>
<comment type="caution">
    <text evidence="5">The sequence shown here is derived from an EMBL/GenBank/DDBJ whole genome shotgun (WGS) entry which is preliminary data.</text>
</comment>
<dbReference type="InterPro" id="IPR048289">
    <property type="entry name" value="RRM2_NsCP33-like"/>
</dbReference>
<feature type="domain" description="RRM" evidence="4">
    <location>
        <begin position="35"/>
        <end position="113"/>
    </location>
</feature>
<evidence type="ECO:0000256" key="1">
    <source>
        <dbReference type="ARBA" id="ARBA00022884"/>
    </source>
</evidence>
<dbReference type="CDD" id="cd21608">
    <property type="entry name" value="RRM2_NsCP33_like"/>
    <property type="match status" value="1"/>
</dbReference>
<evidence type="ECO:0000259" key="4">
    <source>
        <dbReference type="PROSITE" id="PS50102"/>
    </source>
</evidence>
<organism evidence="5 6">
    <name type="scientific">Rhizophlyctis rosea</name>
    <dbReference type="NCBI Taxonomy" id="64517"/>
    <lineage>
        <taxon>Eukaryota</taxon>
        <taxon>Fungi</taxon>
        <taxon>Fungi incertae sedis</taxon>
        <taxon>Chytridiomycota</taxon>
        <taxon>Chytridiomycota incertae sedis</taxon>
        <taxon>Chytridiomycetes</taxon>
        <taxon>Rhizophlyctidales</taxon>
        <taxon>Rhizophlyctidaceae</taxon>
        <taxon>Rhizophlyctis</taxon>
    </lineage>
</organism>
<dbReference type="PROSITE" id="PS50102">
    <property type="entry name" value="RRM"/>
    <property type="match status" value="1"/>
</dbReference>
<evidence type="ECO:0000313" key="6">
    <source>
        <dbReference type="Proteomes" id="UP001212841"/>
    </source>
</evidence>
<dbReference type="Pfam" id="PF00076">
    <property type="entry name" value="RRM_1"/>
    <property type="match status" value="1"/>
</dbReference>
<keyword evidence="1 2" id="KW-0694">RNA-binding</keyword>
<dbReference type="InterPro" id="IPR000504">
    <property type="entry name" value="RRM_dom"/>
</dbReference>
<name>A0AAD5SH63_9FUNG</name>
<evidence type="ECO:0000256" key="2">
    <source>
        <dbReference type="PROSITE-ProRule" id="PRU00176"/>
    </source>
</evidence>
<evidence type="ECO:0000313" key="5">
    <source>
        <dbReference type="EMBL" id="KAJ3053272.1"/>
    </source>
</evidence>